<evidence type="ECO:0000313" key="2">
    <source>
        <dbReference type="EMBL" id="SDG72588.1"/>
    </source>
</evidence>
<proteinExistence type="predicted"/>
<evidence type="ECO:0000313" key="3">
    <source>
        <dbReference type="Proteomes" id="UP000199009"/>
    </source>
</evidence>
<dbReference type="InterPro" id="IPR025333">
    <property type="entry name" value="DUF4239"/>
</dbReference>
<dbReference type="Proteomes" id="UP000199009">
    <property type="component" value="Chromosome I"/>
</dbReference>
<evidence type="ECO:0000256" key="1">
    <source>
        <dbReference type="SAM" id="Phobius"/>
    </source>
</evidence>
<feature type="transmembrane region" description="Helical" evidence="1">
    <location>
        <begin position="216"/>
        <end position="238"/>
    </location>
</feature>
<organism evidence="2 3">
    <name type="scientific">Microbacterium pygmaeum</name>
    <dbReference type="NCBI Taxonomy" id="370764"/>
    <lineage>
        <taxon>Bacteria</taxon>
        <taxon>Bacillati</taxon>
        <taxon>Actinomycetota</taxon>
        <taxon>Actinomycetes</taxon>
        <taxon>Micrococcales</taxon>
        <taxon>Microbacteriaceae</taxon>
        <taxon>Microbacterium</taxon>
    </lineage>
</organism>
<reference evidence="2 3" key="1">
    <citation type="submission" date="2016-10" db="EMBL/GenBank/DDBJ databases">
        <authorList>
            <person name="de Groot N.N."/>
        </authorList>
    </citation>
    <scope>NUCLEOTIDE SEQUENCE [LARGE SCALE GENOMIC DNA]</scope>
    <source>
        <strain evidence="2 3">DSM 23142</strain>
    </source>
</reference>
<keyword evidence="1" id="KW-0472">Membrane</keyword>
<dbReference type="OrthoDB" id="940913at2"/>
<name>A0A1G7WL42_9MICO</name>
<dbReference type="Pfam" id="PF14023">
    <property type="entry name" value="Bestrophin-like"/>
    <property type="match status" value="1"/>
</dbReference>
<feature type="transmembrane region" description="Helical" evidence="1">
    <location>
        <begin position="50"/>
        <end position="75"/>
    </location>
</feature>
<protein>
    <recommendedName>
        <fullName evidence="4">DUF4239 domain-containing protein</fullName>
    </recommendedName>
</protein>
<dbReference type="AlphaFoldDB" id="A0A1G7WL42"/>
<keyword evidence="1" id="KW-1133">Transmembrane helix</keyword>
<sequence length="265" mass="29413">MMLMWLYALPMWVGLPLFIAFVVAGSWLILLSLRRWVRRTSRGSGEWDRILGYAVAVYGVFYGVTLALIASASYADFSDVDAIVLQESSSVAVLYRDASGFPEPERGELQTLLTDYTSRVIEVEWPAQSSGDLPNETTDEVDKIERLLFGFQPQTEAESNVQEETIDAFNQFVADRRARVAVTELQLPGVLWIVLTVGAVLNAVLLGLIEARSLRVHLAMSGLIAVFVAMLIFAIAGFDRPYSGSISVEPTYFIELRDGLLHRDG</sequence>
<gene>
    <name evidence="2" type="ORF">SAMN04489810_1116</name>
</gene>
<feature type="transmembrane region" description="Helical" evidence="1">
    <location>
        <begin position="189"/>
        <end position="209"/>
    </location>
</feature>
<keyword evidence="3" id="KW-1185">Reference proteome</keyword>
<keyword evidence="1" id="KW-0812">Transmembrane</keyword>
<accession>A0A1G7WL42</accession>
<evidence type="ECO:0008006" key="4">
    <source>
        <dbReference type="Google" id="ProtNLM"/>
    </source>
</evidence>
<dbReference type="STRING" id="370764.SAMN04489810_1116"/>
<dbReference type="EMBL" id="LT629692">
    <property type="protein sequence ID" value="SDG72588.1"/>
    <property type="molecule type" value="Genomic_DNA"/>
</dbReference>
<feature type="transmembrane region" description="Helical" evidence="1">
    <location>
        <begin position="6"/>
        <end position="30"/>
    </location>
</feature>